<dbReference type="Proteomes" id="UP000282613">
    <property type="component" value="Unassembled WGS sequence"/>
</dbReference>
<accession>A0A0R3WFN9</accession>
<name>A0A0R3WFN9_TAEAS</name>
<evidence type="ECO:0000313" key="2">
    <source>
        <dbReference type="EMBL" id="VDK44863.1"/>
    </source>
</evidence>
<dbReference type="WBParaSite" id="TASK_0000968201-mRNA-1">
    <property type="protein sequence ID" value="TASK_0000968201-mRNA-1"/>
    <property type="gene ID" value="TASK_0000968201"/>
</dbReference>
<dbReference type="AlphaFoldDB" id="A0A0R3WFN9"/>
<feature type="region of interest" description="Disordered" evidence="1">
    <location>
        <begin position="77"/>
        <end position="96"/>
    </location>
</feature>
<dbReference type="EMBL" id="UYRS01019355">
    <property type="protein sequence ID" value="VDK44863.1"/>
    <property type="molecule type" value="Genomic_DNA"/>
</dbReference>
<reference evidence="4" key="1">
    <citation type="submission" date="2017-02" db="UniProtKB">
        <authorList>
            <consortium name="WormBaseParasite"/>
        </authorList>
    </citation>
    <scope>IDENTIFICATION</scope>
</reference>
<organism evidence="4">
    <name type="scientific">Taenia asiatica</name>
    <name type="common">Asian tapeworm</name>
    <dbReference type="NCBI Taxonomy" id="60517"/>
    <lineage>
        <taxon>Eukaryota</taxon>
        <taxon>Metazoa</taxon>
        <taxon>Spiralia</taxon>
        <taxon>Lophotrochozoa</taxon>
        <taxon>Platyhelminthes</taxon>
        <taxon>Cestoda</taxon>
        <taxon>Eucestoda</taxon>
        <taxon>Cyclophyllidea</taxon>
        <taxon>Taeniidae</taxon>
        <taxon>Taenia</taxon>
    </lineage>
</organism>
<proteinExistence type="predicted"/>
<sequence length="163" mass="18012">MHQSQTTYCTSSFPSDLGPYLTSVASSFLHIYSVTTSPDLCTLTHDPPNHRFYKVLRVDLRDTVMMYSVLPTSQPLRRSSAVQPTSKHIGRVNAPPNNIKGTRCGIPSIVLMVTPPSLKTNNFFAPPPLVVLNHSVTRGKGVVTQKWSQLPRPLHSSTNPPHI</sequence>
<evidence type="ECO:0000313" key="3">
    <source>
        <dbReference type="Proteomes" id="UP000282613"/>
    </source>
</evidence>
<evidence type="ECO:0000256" key="1">
    <source>
        <dbReference type="SAM" id="MobiDB-lite"/>
    </source>
</evidence>
<evidence type="ECO:0000313" key="4">
    <source>
        <dbReference type="WBParaSite" id="TASK_0000968201-mRNA-1"/>
    </source>
</evidence>
<feature type="compositionally biased region" description="Polar residues" evidence="1">
    <location>
        <begin position="77"/>
        <end position="86"/>
    </location>
</feature>
<reference evidence="2 3" key="2">
    <citation type="submission" date="2018-11" db="EMBL/GenBank/DDBJ databases">
        <authorList>
            <consortium name="Pathogen Informatics"/>
        </authorList>
    </citation>
    <scope>NUCLEOTIDE SEQUENCE [LARGE SCALE GENOMIC DNA]</scope>
</reference>
<protein>
    <submittedName>
        <fullName evidence="2 4">Uncharacterized protein</fullName>
    </submittedName>
</protein>
<keyword evidence="3" id="KW-1185">Reference proteome</keyword>
<gene>
    <name evidence="2" type="ORF">TASK_LOCUS9683</name>
</gene>